<dbReference type="PRINTS" id="PR00722">
    <property type="entry name" value="CHYMOTRYPSIN"/>
</dbReference>
<dbReference type="FunFam" id="4.10.740.10:FF:000001">
    <property type="entry name" value="vitamin K-dependent protein S"/>
    <property type="match status" value="1"/>
</dbReference>
<evidence type="ECO:0000259" key="26">
    <source>
        <dbReference type="PROSITE" id="PS50998"/>
    </source>
</evidence>
<dbReference type="InterPro" id="IPR000294">
    <property type="entry name" value="GLA_domain"/>
</dbReference>
<dbReference type="GO" id="GO:0005783">
    <property type="term" value="C:endoplasmic reticulum"/>
    <property type="evidence" value="ECO:0007669"/>
    <property type="project" value="UniProtKB-SubCell"/>
</dbReference>
<evidence type="ECO:0000256" key="11">
    <source>
        <dbReference type="ARBA" id="ARBA00022824"/>
    </source>
</evidence>
<evidence type="ECO:0000256" key="15">
    <source>
        <dbReference type="ARBA" id="ARBA00023157"/>
    </source>
</evidence>
<comment type="catalytic activity">
    <reaction evidence="17">
        <text>Degradation of blood coagulation factors Va and VIIIa.</text>
        <dbReference type="EC" id="3.4.21.69"/>
    </reaction>
</comment>
<evidence type="ECO:0000256" key="24">
    <source>
        <dbReference type="SAM" id="Phobius"/>
    </source>
</evidence>
<evidence type="ECO:0000256" key="6">
    <source>
        <dbReference type="ARBA" id="ARBA00022670"/>
    </source>
</evidence>
<reference evidence="27" key="2">
    <citation type="submission" date="2025-08" db="UniProtKB">
        <authorList>
            <consortium name="Ensembl"/>
        </authorList>
    </citation>
    <scope>IDENTIFICATION</scope>
</reference>
<feature type="domain" description="Gla" evidence="26">
    <location>
        <begin position="61"/>
        <end position="107"/>
    </location>
</feature>
<reference evidence="27" key="3">
    <citation type="submission" date="2025-09" db="UniProtKB">
        <authorList>
            <consortium name="Ensembl"/>
        </authorList>
    </citation>
    <scope>IDENTIFICATION</scope>
</reference>
<evidence type="ECO:0000256" key="19">
    <source>
        <dbReference type="ARBA" id="ARBA00038995"/>
    </source>
</evidence>
<dbReference type="CDD" id="cd00190">
    <property type="entry name" value="Tryp_SPc"/>
    <property type="match status" value="1"/>
</dbReference>
<proteinExistence type="predicted"/>
<evidence type="ECO:0000256" key="18">
    <source>
        <dbReference type="ARBA" id="ARBA00037553"/>
    </source>
</evidence>
<keyword evidence="12" id="KW-0720">Serine protease</keyword>
<dbReference type="Pfam" id="PF14670">
    <property type="entry name" value="FXa_inhibition"/>
    <property type="match status" value="1"/>
</dbReference>
<keyword evidence="24" id="KW-1133">Transmembrane helix</keyword>
<dbReference type="AlphaFoldDB" id="A0A3P9C1T1"/>
<evidence type="ECO:0000256" key="13">
    <source>
        <dbReference type="ARBA" id="ARBA00023034"/>
    </source>
</evidence>
<keyword evidence="8" id="KW-0732">Signal</keyword>
<dbReference type="InterPro" id="IPR001314">
    <property type="entry name" value="Peptidase_S1A"/>
</dbReference>
<evidence type="ECO:0000256" key="9">
    <source>
        <dbReference type="ARBA" id="ARBA00022737"/>
    </source>
</evidence>
<dbReference type="GO" id="GO:0005509">
    <property type="term" value="F:calcium ion binding"/>
    <property type="evidence" value="ECO:0007669"/>
    <property type="project" value="InterPro"/>
</dbReference>
<keyword evidence="16" id="KW-0325">Glycoprotein</keyword>
<evidence type="ECO:0000256" key="21">
    <source>
        <dbReference type="ARBA" id="ARBA00041306"/>
    </source>
</evidence>
<keyword evidence="14" id="KW-0094">Blood coagulation</keyword>
<keyword evidence="9" id="KW-0677">Repeat</keyword>
<dbReference type="Proteomes" id="UP000265160">
    <property type="component" value="LG23"/>
</dbReference>
<feature type="transmembrane region" description="Helical" evidence="24">
    <location>
        <begin position="15"/>
        <end position="37"/>
    </location>
</feature>
<dbReference type="PROSITE" id="PS50998">
    <property type="entry name" value="GLA_2"/>
    <property type="match status" value="1"/>
</dbReference>
<dbReference type="EC" id="3.4.21.69" evidence="19"/>
<dbReference type="Gene3D" id="2.40.10.10">
    <property type="entry name" value="Trypsin-like serine proteases"/>
    <property type="match status" value="2"/>
</dbReference>
<dbReference type="InterPro" id="IPR043504">
    <property type="entry name" value="Peptidase_S1_PA_chymotrypsin"/>
</dbReference>
<dbReference type="PIRSF" id="PIRSF001143">
    <property type="entry name" value="Factor_X"/>
    <property type="match status" value="1"/>
</dbReference>
<comment type="function">
    <text evidence="18">Protein C is a vitamin K-dependent serine protease that regulates blood coagulation by inactivating factors Va and VIIIa in the presence of calcium ions and phospholipids. Exerts a protective effect on the endothelial cell barrier function.</text>
</comment>
<dbReference type="InterPro" id="IPR035972">
    <property type="entry name" value="GLA-like_dom_SF"/>
</dbReference>
<dbReference type="GO" id="GO:0006508">
    <property type="term" value="P:proteolysis"/>
    <property type="evidence" value="ECO:0007669"/>
    <property type="project" value="UniProtKB-KW"/>
</dbReference>
<evidence type="ECO:0000256" key="12">
    <source>
        <dbReference type="ARBA" id="ARBA00022825"/>
    </source>
</evidence>
<name>A0A3P9C1T1_9CICH</name>
<feature type="domain" description="Peptidase S1" evidence="25">
    <location>
        <begin position="220"/>
        <end position="460"/>
    </location>
</feature>
<dbReference type="InterPro" id="IPR001254">
    <property type="entry name" value="Trypsin_dom"/>
</dbReference>
<keyword evidence="5" id="KW-0245">EGF-like domain</keyword>
<dbReference type="InterPro" id="IPR017857">
    <property type="entry name" value="Coagulation_fac-like_Gla_dom"/>
</dbReference>
<dbReference type="PROSITE" id="PS50240">
    <property type="entry name" value="TRYPSIN_DOM"/>
    <property type="match status" value="1"/>
</dbReference>
<comment type="subcellular location">
    <subcellularLocation>
        <location evidence="1">Endoplasmic reticulum</location>
    </subcellularLocation>
    <subcellularLocation>
        <location evidence="2">Golgi apparatus</location>
    </subcellularLocation>
    <subcellularLocation>
        <location evidence="3">Secreted</location>
    </subcellularLocation>
</comment>
<dbReference type="Ensembl" id="ENSMZET00005016725.1">
    <property type="protein sequence ID" value="ENSMZEP00005016210.1"/>
    <property type="gene ID" value="ENSMZEG00005012179.1"/>
</dbReference>
<evidence type="ECO:0000256" key="10">
    <source>
        <dbReference type="ARBA" id="ARBA00022801"/>
    </source>
</evidence>
<dbReference type="SUPFAM" id="SSF57196">
    <property type="entry name" value="EGF/Laminin"/>
    <property type="match status" value="1"/>
</dbReference>
<keyword evidence="24" id="KW-0472">Membrane</keyword>
<keyword evidence="13" id="KW-0333">Golgi apparatus</keyword>
<keyword evidence="6" id="KW-0645">Protease</keyword>
<dbReference type="PANTHER" id="PTHR24278">
    <property type="entry name" value="COAGULATION FACTOR"/>
    <property type="match status" value="1"/>
</dbReference>
<dbReference type="PANTHER" id="PTHR24278:SF28">
    <property type="entry name" value="COAGULATION FACTOR X"/>
    <property type="match status" value="1"/>
</dbReference>
<dbReference type="Gene3D" id="4.10.740.10">
    <property type="entry name" value="Coagulation Factor IX"/>
    <property type="match status" value="1"/>
</dbReference>
<dbReference type="RefSeq" id="XP_004565684.3">
    <property type="nucleotide sequence ID" value="XM_004565627.4"/>
</dbReference>
<keyword evidence="7" id="KW-0356">Hemostasis</keyword>
<keyword evidence="10" id="KW-0378">Hydrolase</keyword>
<keyword evidence="15" id="KW-1015">Disulfide bond</keyword>
<dbReference type="KEGG" id="mze:101466292"/>
<evidence type="ECO:0000313" key="28">
    <source>
        <dbReference type="Proteomes" id="UP000265160"/>
    </source>
</evidence>
<dbReference type="GO" id="GO:0007596">
    <property type="term" value="P:blood coagulation"/>
    <property type="evidence" value="ECO:0007669"/>
    <property type="project" value="UniProtKB-KW"/>
</dbReference>
<evidence type="ECO:0000256" key="4">
    <source>
        <dbReference type="ARBA" id="ARBA00022525"/>
    </source>
</evidence>
<dbReference type="InterPro" id="IPR012224">
    <property type="entry name" value="Pept_S1A_FX"/>
</dbReference>
<dbReference type="Pfam" id="PF00594">
    <property type="entry name" value="Gla"/>
    <property type="match status" value="1"/>
</dbReference>
<dbReference type="InterPro" id="IPR050442">
    <property type="entry name" value="Peptidase_S1_coag_factors"/>
</dbReference>
<evidence type="ECO:0000256" key="7">
    <source>
        <dbReference type="ARBA" id="ARBA00022696"/>
    </source>
</evidence>
<dbReference type="SMART" id="SM00069">
    <property type="entry name" value="GLA"/>
    <property type="match status" value="1"/>
</dbReference>
<dbReference type="FunFam" id="2.40.10.10:FF:000011">
    <property type="entry name" value="Coagulation factor X"/>
    <property type="match status" value="1"/>
</dbReference>
<evidence type="ECO:0000259" key="25">
    <source>
        <dbReference type="PROSITE" id="PS50240"/>
    </source>
</evidence>
<evidence type="ECO:0000256" key="20">
    <source>
        <dbReference type="ARBA" id="ARBA00040219"/>
    </source>
</evidence>
<dbReference type="InterPro" id="IPR009003">
    <property type="entry name" value="Peptidase_S1_PA"/>
</dbReference>
<keyword evidence="24" id="KW-0812">Transmembrane</keyword>
<dbReference type="GO" id="GO:0005794">
    <property type="term" value="C:Golgi apparatus"/>
    <property type="evidence" value="ECO:0007669"/>
    <property type="project" value="UniProtKB-SubCell"/>
</dbReference>
<protein>
    <recommendedName>
        <fullName evidence="20">Vitamin K-dependent protein C</fullName>
        <ecNumber evidence="19">3.4.21.69</ecNumber>
    </recommendedName>
    <alternativeName>
        <fullName evidence="23">Anticoagulant protein C</fullName>
    </alternativeName>
    <alternativeName>
        <fullName evidence="21">Autoprothrombin IIA</fullName>
    </alternativeName>
    <alternativeName>
        <fullName evidence="22">Blood coagulation factor XIV</fullName>
    </alternativeName>
</protein>
<evidence type="ECO:0000256" key="23">
    <source>
        <dbReference type="ARBA" id="ARBA00042906"/>
    </source>
</evidence>
<dbReference type="SUPFAM" id="SSF50494">
    <property type="entry name" value="Trypsin-like serine proteases"/>
    <property type="match status" value="1"/>
</dbReference>
<accession>A0A3P9C1T1</accession>
<evidence type="ECO:0000256" key="2">
    <source>
        <dbReference type="ARBA" id="ARBA00004555"/>
    </source>
</evidence>
<dbReference type="SMART" id="SM00020">
    <property type="entry name" value="Tryp_SPc"/>
    <property type="match status" value="1"/>
</dbReference>
<keyword evidence="28" id="KW-1185">Reference proteome</keyword>
<keyword evidence="11" id="KW-0256">Endoplasmic reticulum</keyword>
<dbReference type="PRINTS" id="PR00001">
    <property type="entry name" value="GLABLOOD"/>
</dbReference>
<evidence type="ECO:0000256" key="1">
    <source>
        <dbReference type="ARBA" id="ARBA00004240"/>
    </source>
</evidence>
<evidence type="ECO:0000256" key="17">
    <source>
        <dbReference type="ARBA" id="ARBA00036045"/>
    </source>
</evidence>
<evidence type="ECO:0000256" key="3">
    <source>
        <dbReference type="ARBA" id="ARBA00004613"/>
    </source>
</evidence>
<evidence type="ECO:0000256" key="16">
    <source>
        <dbReference type="ARBA" id="ARBA00023180"/>
    </source>
</evidence>
<evidence type="ECO:0000256" key="5">
    <source>
        <dbReference type="ARBA" id="ARBA00022536"/>
    </source>
</evidence>
<evidence type="ECO:0000256" key="14">
    <source>
        <dbReference type="ARBA" id="ARBA00023084"/>
    </source>
</evidence>
<keyword evidence="4" id="KW-0964">Secreted</keyword>
<dbReference type="STRING" id="106582.ENSMZEP00005016210"/>
<dbReference type="PROSITE" id="PS00011">
    <property type="entry name" value="GLA_1"/>
    <property type="match status" value="1"/>
</dbReference>
<evidence type="ECO:0000313" key="27">
    <source>
        <dbReference type="Ensembl" id="ENSMZEP00005016210.1"/>
    </source>
</evidence>
<reference evidence="27 28" key="1">
    <citation type="journal article" date="2014" name="Nature">
        <title>The genomic substrate for adaptive radiation in African cichlid fish.</title>
        <authorList>
            <person name="Brawand D."/>
            <person name="Wagner C.E."/>
            <person name="Li Y.I."/>
            <person name="Malinsky M."/>
            <person name="Keller I."/>
            <person name="Fan S."/>
            <person name="Simakov O."/>
            <person name="Ng A.Y."/>
            <person name="Lim Z.W."/>
            <person name="Bezault E."/>
            <person name="Turner-Maier J."/>
            <person name="Johnson J."/>
            <person name="Alcazar R."/>
            <person name="Noh H.J."/>
            <person name="Russell P."/>
            <person name="Aken B."/>
            <person name="Alfoldi J."/>
            <person name="Amemiya C."/>
            <person name="Azzouzi N."/>
            <person name="Baroiller J.F."/>
            <person name="Barloy-Hubler F."/>
            <person name="Berlin A."/>
            <person name="Bloomquist R."/>
            <person name="Carleton K.L."/>
            <person name="Conte M.A."/>
            <person name="D'Cotta H."/>
            <person name="Eshel O."/>
            <person name="Gaffney L."/>
            <person name="Galibert F."/>
            <person name="Gante H.F."/>
            <person name="Gnerre S."/>
            <person name="Greuter L."/>
            <person name="Guyon R."/>
            <person name="Haddad N.S."/>
            <person name="Haerty W."/>
            <person name="Harris R.M."/>
            <person name="Hofmann H.A."/>
            <person name="Hourlier T."/>
            <person name="Hulata G."/>
            <person name="Jaffe D.B."/>
            <person name="Lara M."/>
            <person name="Lee A.P."/>
            <person name="MacCallum I."/>
            <person name="Mwaiko S."/>
            <person name="Nikaido M."/>
            <person name="Nishihara H."/>
            <person name="Ozouf-Costaz C."/>
            <person name="Penman D.J."/>
            <person name="Przybylski D."/>
            <person name="Rakotomanga M."/>
            <person name="Renn S.C.P."/>
            <person name="Ribeiro F.J."/>
            <person name="Ron M."/>
            <person name="Salzburger W."/>
            <person name="Sanchez-Pulido L."/>
            <person name="Santos M.E."/>
            <person name="Searle S."/>
            <person name="Sharpe T."/>
            <person name="Swofford R."/>
            <person name="Tan F.J."/>
            <person name="Williams L."/>
            <person name="Young S."/>
            <person name="Yin S."/>
            <person name="Okada N."/>
            <person name="Kocher T.D."/>
            <person name="Miska E.A."/>
            <person name="Lander E.S."/>
            <person name="Venkatesh B."/>
            <person name="Fernald R.D."/>
            <person name="Meyer A."/>
            <person name="Ponting C.P."/>
            <person name="Streelman J.T."/>
            <person name="Lindblad-Toh K."/>
            <person name="Seehausen O."/>
            <person name="Di Palma F."/>
        </authorList>
    </citation>
    <scope>NUCLEOTIDE SEQUENCE</scope>
</reference>
<evidence type="ECO:0000256" key="8">
    <source>
        <dbReference type="ARBA" id="ARBA00022729"/>
    </source>
</evidence>
<organism evidence="27 28">
    <name type="scientific">Maylandia zebra</name>
    <name type="common">zebra mbuna</name>
    <dbReference type="NCBI Taxonomy" id="106582"/>
    <lineage>
        <taxon>Eukaryota</taxon>
        <taxon>Metazoa</taxon>
        <taxon>Chordata</taxon>
        <taxon>Craniata</taxon>
        <taxon>Vertebrata</taxon>
        <taxon>Euteleostomi</taxon>
        <taxon>Actinopterygii</taxon>
        <taxon>Neopterygii</taxon>
        <taxon>Teleostei</taxon>
        <taxon>Neoteleostei</taxon>
        <taxon>Acanthomorphata</taxon>
        <taxon>Ovalentaria</taxon>
        <taxon>Cichlomorphae</taxon>
        <taxon>Cichliformes</taxon>
        <taxon>Cichlidae</taxon>
        <taxon>African cichlids</taxon>
        <taxon>Pseudocrenilabrinae</taxon>
        <taxon>Haplochromini</taxon>
        <taxon>Maylandia</taxon>
        <taxon>Maylandia zebra complex</taxon>
    </lineage>
</organism>
<dbReference type="SUPFAM" id="SSF57630">
    <property type="entry name" value="GLA-domain"/>
    <property type="match status" value="1"/>
</dbReference>
<dbReference type="GO" id="GO:0004252">
    <property type="term" value="F:serine-type endopeptidase activity"/>
    <property type="evidence" value="ECO:0007669"/>
    <property type="project" value="UniProtKB-EC"/>
</dbReference>
<dbReference type="GO" id="GO:0005615">
    <property type="term" value="C:extracellular space"/>
    <property type="evidence" value="ECO:0007669"/>
    <property type="project" value="TreeGrafter"/>
</dbReference>
<sequence>MCVCADVCVCVSSAVSVMAVSIMSASLLLFCLLQCFLQVFSQGKVFRSAPEANTMFLRPKRANTFMEEFRQGNLERECYEEQCDFEEAREYFEDTQKTKTFWAVYSVLPQLCKNKNGGCEHFCNVIQGSVQCSCADGYFLASDKKSCHFNETIRCGFILPKGLQTVLRDHQTKTMEGNITALNTSVNSTEPIQDADLMSDLVAENRTQIPAKTWTTLESLIESEIEDESYRQSGYCPPGECPWQALLFNENEIVLCGGTILNENIILTAASCVNQSDDFNVRLGEFDRSVNEGTEVDHKVEAVLAHRNYNEQTYDNDIALIKLATPIKFTRFILPVCIPEQDFAKKVLMREPVAVVSGFGRLGEAQIPSMIMKRLIVTHVDRQTCINSTRILVTNGMFCAGYKSRDACQGDGGGPHITRYNDTHFITGIVSWGEGCGRKGKYNFYTQVSRYIRWIHEGIKKLVHSGTNGSSQHLAIKRLYL</sequence>
<dbReference type="Gene3D" id="2.10.25.10">
    <property type="entry name" value="Laminin"/>
    <property type="match status" value="1"/>
</dbReference>
<dbReference type="GeneTree" id="ENSGT00940000157694"/>
<dbReference type="Pfam" id="PF00089">
    <property type="entry name" value="Trypsin"/>
    <property type="match status" value="1"/>
</dbReference>
<evidence type="ECO:0000256" key="22">
    <source>
        <dbReference type="ARBA" id="ARBA00042403"/>
    </source>
</evidence>